<evidence type="ECO:0000256" key="1">
    <source>
        <dbReference type="SAM" id="MobiDB-lite"/>
    </source>
</evidence>
<dbReference type="AlphaFoldDB" id="A0A1H0ZTQ1"/>
<feature type="chain" id="PRO_5010190566" evidence="2">
    <location>
        <begin position="25"/>
        <end position="141"/>
    </location>
</feature>
<evidence type="ECO:0000256" key="2">
    <source>
        <dbReference type="SAM" id="SignalP"/>
    </source>
</evidence>
<keyword evidence="2" id="KW-0732">Signal</keyword>
<reference evidence="4" key="1">
    <citation type="submission" date="2016-10" db="EMBL/GenBank/DDBJ databases">
        <authorList>
            <person name="Varghese N."/>
        </authorList>
    </citation>
    <scope>NUCLEOTIDE SEQUENCE [LARGE SCALE GENOMIC DNA]</scope>
    <source>
        <strain evidence="4">GAS106B</strain>
    </source>
</reference>
<feature type="region of interest" description="Disordered" evidence="1">
    <location>
        <begin position="22"/>
        <end position="41"/>
    </location>
</feature>
<name>A0A1H0ZTQ1_9BURK</name>
<feature type="compositionally biased region" description="Polar residues" evidence="1">
    <location>
        <begin position="121"/>
        <end position="130"/>
    </location>
</feature>
<dbReference type="OrthoDB" id="9111705at2"/>
<dbReference type="RefSeq" id="WP_074763143.1">
    <property type="nucleotide sequence ID" value="NZ_FNKP01000001.1"/>
</dbReference>
<accession>A0A1H0ZTQ1</accession>
<sequence length="141" mass="15095">MKKLLVPALLLSLALSLAAQGASAQTETKPVKPDPRATVPRYAAPYVKRQAQLEAMTPRPDNVKNAYGADTALSPNANGSYLPPPIRMNSSVNGVKRKLPRVQQTSSKTAVKASDALYGNDQWSSEQTYADPNAASPYGVR</sequence>
<keyword evidence="4" id="KW-1185">Reference proteome</keyword>
<gene>
    <name evidence="3" type="ORF">SAMN05443245_0844</name>
</gene>
<evidence type="ECO:0000313" key="3">
    <source>
        <dbReference type="EMBL" id="SDQ30824.1"/>
    </source>
</evidence>
<feature type="region of interest" description="Disordered" evidence="1">
    <location>
        <begin position="52"/>
        <end position="141"/>
    </location>
</feature>
<protein>
    <submittedName>
        <fullName evidence="3">Uncharacterized protein</fullName>
    </submittedName>
</protein>
<evidence type="ECO:0000313" key="4">
    <source>
        <dbReference type="Proteomes" id="UP000183487"/>
    </source>
</evidence>
<dbReference type="Proteomes" id="UP000183487">
    <property type="component" value="Unassembled WGS sequence"/>
</dbReference>
<proteinExistence type="predicted"/>
<organism evidence="3 4">
    <name type="scientific">Paraburkholderia fungorum</name>
    <dbReference type="NCBI Taxonomy" id="134537"/>
    <lineage>
        <taxon>Bacteria</taxon>
        <taxon>Pseudomonadati</taxon>
        <taxon>Pseudomonadota</taxon>
        <taxon>Betaproteobacteria</taxon>
        <taxon>Burkholderiales</taxon>
        <taxon>Burkholderiaceae</taxon>
        <taxon>Paraburkholderia</taxon>
    </lineage>
</organism>
<feature type="signal peptide" evidence="2">
    <location>
        <begin position="1"/>
        <end position="24"/>
    </location>
</feature>
<dbReference type="EMBL" id="FNKP01000001">
    <property type="protein sequence ID" value="SDQ30824.1"/>
    <property type="molecule type" value="Genomic_DNA"/>
</dbReference>